<sequence length="71" mass="7753">MGAAMTTTNEPPYGVMAGTIGEDVITVHELVWVAGKQRPKCGDGAPEDQVEEWFRRVNCPYCLNDEQAPAT</sequence>
<protein>
    <submittedName>
        <fullName evidence="1">Uncharacterized protein</fullName>
    </submittedName>
</protein>
<evidence type="ECO:0000313" key="2">
    <source>
        <dbReference type="Proteomes" id="UP001500994"/>
    </source>
</evidence>
<keyword evidence="2" id="KW-1185">Reference proteome</keyword>
<name>A0ABN3SA14_9ACTN</name>
<reference evidence="1 2" key="1">
    <citation type="journal article" date="2019" name="Int. J. Syst. Evol. Microbiol.">
        <title>The Global Catalogue of Microorganisms (GCM) 10K type strain sequencing project: providing services to taxonomists for standard genome sequencing and annotation.</title>
        <authorList>
            <consortium name="The Broad Institute Genomics Platform"/>
            <consortium name="The Broad Institute Genome Sequencing Center for Infectious Disease"/>
            <person name="Wu L."/>
            <person name="Ma J."/>
        </authorList>
    </citation>
    <scope>NUCLEOTIDE SEQUENCE [LARGE SCALE GENOMIC DNA]</scope>
    <source>
        <strain evidence="1 2">JCM 16374</strain>
    </source>
</reference>
<proteinExistence type="predicted"/>
<evidence type="ECO:0000313" key="1">
    <source>
        <dbReference type="EMBL" id="GAA2671481.1"/>
    </source>
</evidence>
<comment type="caution">
    <text evidence="1">The sequence shown here is derived from an EMBL/GenBank/DDBJ whole genome shotgun (WGS) entry which is preliminary data.</text>
</comment>
<organism evidence="1 2">
    <name type="scientific">Streptomyces lunalinharesii</name>
    <dbReference type="NCBI Taxonomy" id="333384"/>
    <lineage>
        <taxon>Bacteria</taxon>
        <taxon>Bacillati</taxon>
        <taxon>Actinomycetota</taxon>
        <taxon>Actinomycetes</taxon>
        <taxon>Kitasatosporales</taxon>
        <taxon>Streptomycetaceae</taxon>
        <taxon>Streptomyces</taxon>
    </lineage>
</organism>
<accession>A0ABN3SA14</accession>
<gene>
    <name evidence="1" type="ORF">GCM10009864_47210</name>
</gene>
<dbReference type="Proteomes" id="UP001500994">
    <property type="component" value="Unassembled WGS sequence"/>
</dbReference>
<dbReference type="EMBL" id="BAAARK010000016">
    <property type="protein sequence ID" value="GAA2671481.1"/>
    <property type="molecule type" value="Genomic_DNA"/>
</dbReference>